<feature type="domain" description="Endoribonuclease YicC-like C-terminal" evidence="7">
    <location>
        <begin position="175"/>
        <end position="293"/>
    </location>
</feature>
<protein>
    <submittedName>
        <fullName evidence="8">TIGR00255 family protein</fullName>
    </submittedName>
</protein>
<dbReference type="PANTHER" id="PTHR30636:SF3">
    <property type="entry name" value="UPF0701 PROTEIN YICC"/>
    <property type="match status" value="1"/>
</dbReference>
<proteinExistence type="inferred from homology"/>
<dbReference type="Pfam" id="PF03755">
    <property type="entry name" value="YicC-like_N"/>
    <property type="match status" value="1"/>
</dbReference>
<feature type="domain" description="Endoribonuclease YicC-like N-terminal" evidence="6">
    <location>
        <begin position="2"/>
        <end position="156"/>
    </location>
</feature>
<comment type="cofactor">
    <cofactor evidence="1">
        <name>a divalent metal cation</name>
        <dbReference type="ChEBI" id="CHEBI:60240"/>
    </cofactor>
</comment>
<keyword evidence="2" id="KW-0540">Nuclease</keyword>
<evidence type="ECO:0000256" key="1">
    <source>
        <dbReference type="ARBA" id="ARBA00001968"/>
    </source>
</evidence>
<sequence length="293" mass="34022">MVKSMTGYGKAAVEVGDTQIDVEIKAVNHRFLDVAIKSPRTLMFLDDRLKKVVKKELSRGRVDVIVTLEGQALFDKKIDVDWSRVDQYIDRLQEIKNRYNLTGDISIDMVSKLEDIFTEKEAQVDSDALQNVLLQAAEDAVERLLHMRIQEGKKLHQDLSLRVDNVRESIRSLDDRRPIVIEAYKERIRNRVEEYTREQIRPDDTKILQEVALLAEKGDVTEELTRLESHLIQLEETLEREEPIGRRLDFIVQEMHREVNTIGSKSNDGQVMETVVNLKSEIEKMKEQVQNIE</sequence>
<evidence type="ECO:0000256" key="3">
    <source>
        <dbReference type="ARBA" id="ARBA00022759"/>
    </source>
</evidence>
<evidence type="ECO:0000259" key="6">
    <source>
        <dbReference type="Pfam" id="PF03755"/>
    </source>
</evidence>
<dbReference type="PANTHER" id="PTHR30636">
    <property type="entry name" value="UPF0701 PROTEIN YICC"/>
    <property type="match status" value="1"/>
</dbReference>
<comment type="similarity">
    <text evidence="5">Belongs to the YicC/YloC family.</text>
</comment>
<evidence type="ECO:0000256" key="2">
    <source>
        <dbReference type="ARBA" id="ARBA00022722"/>
    </source>
</evidence>
<name>A0A1I3VGK3_HALDA</name>
<organism evidence="8 9">
    <name type="scientific">Halobacillus dabanensis</name>
    <dbReference type="NCBI Taxonomy" id="240302"/>
    <lineage>
        <taxon>Bacteria</taxon>
        <taxon>Bacillati</taxon>
        <taxon>Bacillota</taxon>
        <taxon>Bacilli</taxon>
        <taxon>Bacillales</taxon>
        <taxon>Bacillaceae</taxon>
        <taxon>Halobacillus</taxon>
    </lineage>
</organism>
<evidence type="ECO:0000256" key="4">
    <source>
        <dbReference type="ARBA" id="ARBA00022801"/>
    </source>
</evidence>
<keyword evidence="9" id="KW-1185">Reference proteome</keyword>
<dbReference type="AlphaFoldDB" id="A0A1I3VGK3"/>
<dbReference type="EMBL" id="FOSB01000005">
    <property type="protein sequence ID" value="SFJ94123.1"/>
    <property type="molecule type" value="Genomic_DNA"/>
</dbReference>
<keyword evidence="4" id="KW-0378">Hydrolase</keyword>
<dbReference type="Proteomes" id="UP000183557">
    <property type="component" value="Unassembled WGS sequence"/>
</dbReference>
<evidence type="ECO:0000313" key="8">
    <source>
        <dbReference type="EMBL" id="SFJ94123.1"/>
    </source>
</evidence>
<dbReference type="OrthoDB" id="9771229at2"/>
<keyword evidence="3" id="KW-0255">Endonuclease</keyword>
<accession>A0A1I3VGK3</accession>
<dbReference type="GO" id="GO:0016787">
    <property type="term" value="F:hydrolase activity"/>
    <property type="evidence" value="ECO:0007669"/>
    <property type="project" value="UniProtKB-KW"/>
</dbReference>
<dbReference type="NCBIfam" id="TIGR00255">
    <property type="entry name" value="YicC/YloC family endoribonuclease"/>
    <property type="match status" value="1"/>
</dbReference>
<dbReference type="InterPro" id="IPR005229">
    <property type="entry name" value="YicC/YloC-like"/>
</dbReference>
<gene>
    <name evidence="8" type="ORF">SAMN04487936_105301</name>
</gene>
<evidence type="ECO:0000313" key="9">
    <source>
        <dbReference type="Proteomes" id="UP000183557"/>
    </source>
</evidence>
<dbReference type="Pfam" id="PF08340">
    <property type="entry name" value="YicC-like_C"/>
    <property type="match status" value="1"/>
</dbReference>
<dbReference type="InterPro" id="IPR013527">
    <property type="entry name" value="YicC-like_N"/>
</dbReference>
<evidence type="ECO:0000259" key="7">
    <source>
        <dbReference type="Pfam" id="PF08340"/>
    </source>
</evidence>
<reference evidence="9" key="1">
    <citation type="submission" date="2016-10" db="EMBL/GenBank/DDBJ databases">
        <authorList>
            <person name="Varghese N."/>
            <person name="Submissions S."/>
        </authorList>
    </citation>
    <scope>NUCLEOTIDE SEQUENCE [LARGE SCALE GENOMIC DNA]</scope>
    <source>
        <strain evidence="9">CGMCC 1.3704</strain>
    </source>
</reference>
<dbReference type="GO" id="GO:0004521">
    <property type="term" value="F:RNA endonuclease activity"/>
    <property type="evidence" value="ECO:0007669"/>
    <property type="project" value="InterPro"/>
</dbReference>
<dbReference type="RefSeq" id="WP_075036584.1">
    <property type="nucleotide sequence ID" value="NZ_FOSB01000005.1"/>
</dbReference>
<evidence type="ECO:0000256" key="5">
    <source>
        <dbReference type="ARBA" id="ARBA00035648"/>
    </source>
</evidence>
<dbReference type="InterPro" id="IPR013551">
    <property type="entry name" value="YicC-like_C"/>
</dbReference>